<dbReference type="SFLD" id="SFLDS00019">
    <property type="entry name" value="Glutathione_Transferase_(cytos"/>
    <property type="match status" value="1"/>
</dbReference>
<feature type="domain" description="GST N-terminal" evidence="2">
    <location>
        <begin position="1"/>
        <end position="80"/>
    </location>
</feature>
<dbReference type="OrthoDB" id="509852at2"/>
<dbReference type="InterPro" id="IPR004045">
    <property type="entry name" value="Glutathione_S-Trfase_N"/>
</dbReference>
<dbReference type="CDD" id="cd03042">
    <property type="entry name" value="GST_N_Zeta"/>
    <property type="match status" value="1"/>
</dbReference>
<dbReference type="InterPro" id="IPR036282">
    <property type="entry name" value="Glutathione-S-Trfase_C_sf"/>
</dbReference>
<dbReference type="EMBL" id="QXFL01000018">
    <property type="protein sequence ID" value="RIV82472.1"/>
    <property type="molecule type" value="Genomic_DNA"/>
</dbReference>
<dbReference type="PROSITE" id="PS50405">
    <property type="entry name" value="GST_CTER"/>
    <property type="match status" value="1"/>
</dbReference>
<dbReference type="InterPro" id="IPR040079">
    <property type="entry name" value="Glutathione_S-Trfase"/>
</dbReference>
<dbReference type="RefSeq" id="WP_119588281.1">
    <property type="nucleotide sequence ID" value="NZ_CAWODQ010000010.1"/>
</dbReference>
<dbReference type="GO" id="GO:0004364">
    <property type="term" value="F:glutathione transferase activity"/>
    <property type="evidence" value="ECO:0007669"/>
    <property type="project" value="TreeGrafter"/>
</dbReference>
<dbReference type="Gene3D" id="3.40.30.10">
    <property type="entry name" value="Glutaredoxin"/>
    <property type="match status" value="1"/>
</dbReference>
<dbReference type="SFLD" id="SFLDG00358">
    <property type="entry name" value="Main_(cytGST)"/>
    <property type="match status" value="1"/>
</dbReference>
<protein>
    <submittedName>
        <fullName evidence="4">Maleylacetoacetate isomerase</fullName>
        <ecNumber evidence="4">5.2.1.2</ecNumber>
    </submittedName>
</protein>
<evidence type="ECO:0000313" key="5">
    <source>
        <dbReference type="Proteomes" id="UP000286576"/>
    </source>
</evidence>
<comment type="caution">
    <text evidence="4">The sequence shown here is derived from an EMBL/GenBank/DDBJ whole genome shotgun (WGS) entry which is preliminary data.</text>
</comment>
<gene>
    <name evidence="4" type="primary">maiA</name>
    <name evidence="4" type="ORF">D2V07_17990</name>
</gene>
<evidence type="ECO:0000313" key="4">
    <source>
        <dbReference type="EMBL" id="RIV82472.1"/>
    </source>
</evidence>
<keyword evidence="4" id="KW-0413">Isomerase</keyword>
<dbReference type="InterPro" id="IPR034333">
    <property type="entry name" value="GST_Zeta_N"/>
</dbReference>
<dbReference type="SUPFAM" id="SSF47616">
    <property type="entry name" value="GST C-terminal domain-like"/>
    <property type="match status" value="1"/>
</dbReference>
<dbReference type="AlphaFoldDB" id="A0A418NMQ9"/>
<evidence type="ECO:0000259" key="3">
    <source>
        <dbReference type="PROSITE" id="PS50405"/>
    </source>
</evidence>
<feature type="domain" description="GST C-terminal" evidence="3">
    <location>
        <begin position="85"/>
        <end position="211"/>
    </location>
</feature>
<dbReference type="GO" id="GO:0006749">
    <property type="term" value="P:glutathione metabolic process"/>
    <property type="evidence" value="ECO:0007669"/>
    <property type="project" value="TreeGrafter"/>
</dbReference>
<dbReference type="InterPro" id="IPR005955">
    <property type="entry name" value="GST_Zeta"/>
</dbReference>
<dbReference type="Gene3D" id="1.20.1050.10">
    <property type="match status" value="1"/>
</dbReference>
<comment type="similarity">
    <text evidence="1">Belongs to the GST superfamily. Zeta family.</text>
</comment>
<dbReference type="PANTHER" id="PTHR42673">
    <property type="entry name" value="MALEYLACETOACETATE ISOMERASE"/>
    <property type="match status" value="1"/>
</dbReference>
<reference evidence="4 5" key="1">
    <citation type="submission" date="2018-08" db="EMBL/GenBank/DDBJ databases">
        <title>Erythrobacter zhengii sp.nov., a bacterium isolated from deep-sea sediment.</title>
        <authorList>
            <person name="Fang C."/>
            <person name="Wu Y.-H."/>
            <person name="Sun C."/>
            <person name="Wang H."/>
            <person name="Cheng H."/>
            <person name="Meng F.-X."/>
            <person name="Wang C.-S."/>
            <person name="Xu X.-W."/>
        </authorList>
    </citation>
    <scope>NUCLEOTIDE SEQUENCE [LARGE SCALE GENOMIC DNA]</scope>
    <source>
        <strain evidence="4 5">V18</strain>
    </source>
</reference>
<dbReference type="Pfam" id="PF02798">
    <property type="entry name" value="GST_N"/>
    <property type="match status" value="1"/>
</dbReference>
<sequence length="214" mass="24611">MKLYGYWRSSTSYRLRCALELKGLDYEQDPVSLIESRHKDADYVSRNPFAGVPMLEADGRDRAQSMAIIEWLDERYSDNPLLPSDIEQRFTARELAYAIATELHAPLNLKVLKYLKDPLGHEQGEVETWYRNWLSATLVPVEKRLKQLGTEDFLFDGPGLFEAVLVPQLYNARRFDFELDACDRMCRIEQACLALPAFQRAHPDNQPDAPGNLS</sequence>
<dbReference type="EC" id="5.2.1.2" evidence="4"/>
<dbReference type="Proteomes" id="UP000286576">
    <property type="component" value="Unassembled WGS sequence"/>
</dbReference>
<dbReference type="InterPro" id="IPR036249">
    <property type="entry name" value="Thioredoxin-like_sf"/>
</dbReference>
<evidence type="ECO:0000256" key="1">
    <source>
        <dbReference type="ARBA" id="ARBA00010007"/>
    </source>
</evidence>
<name>A0A418NMQ9_9SPHN</name>
<dbReference type="NCBIfam" id="TIGR01262">
    <property type="entry name" value="maiA"/>
    <property type="match status" value="1"/>
</dbReference>
<dbReference type="InterPro" id="IPR010987">
    <property type="entry name" value="Glutathione-S-Trfase_C-like"/>
</dbReference>
<accession>A0A418NMQ9</accession>
<dbReference type="GO" id="GO:0005737">
    <property type="term" value="C:cytoplasm"/>
    <property type="evidence" value="ECO:0007669"/>
    <property type="project" value="InterPro"/>
</dbReference>
<dbReference type="PANTHER" id="PTHR42673:SF21">
    <property type="entry name" value="GLUTATHIONE S-TRANSFERASE YFCF"/>
    <property type="match status" value="1"/>
</dbReference>
<dbReference type="PROSITE" id="PS50404">
    <property type="entry name" value="GST_NTER"/>
    <property type="match status" value="1"/>
</dbReference>
<dbReference type="SUPFAM" id="SSF52833">
    <property type="entry name" value="Thioredoxin-like"/>
    <property type="match status" value="1"/>
</dbReference>
<proteinExistence type="inferred from homology"/>
<organism evidence="4 5">
    <name type="scientific">Aurantiacibacter zhengii</name>
    <dbReference type="NCBI Taxonomy" id="2307003"/>
    <lineage>
        <taxon>Bacteria</taxon>
        <taxon>Pseudomonadati</taxon>
        <taxon>Pseudomonadota</taxon>
        <taxon>Alphaproteobacteria</taxon>
        <taxon>Sphingomonadales</taxon>
        <taxon>Erythrobacteraceae</taxon>
        <taxon>Aurantiacibacter</taxon>
    </lineage>
</organism>
<keyword evidence="5" id="KW-1185">Reference proteome</keyword>
<dbReference type="GO" id="GO:0016034">
    <property type="term" value="F:maleylacetoacetate isomerase activity"/>
    <property type="evidence" value="ECO:0007669"/>
    <property type="project" value="UniProtKB-EC"/>
</dbReference>
<evidence type="ECO:0000259" key="2">
    <source>
        <dbReference type="PROSITE" id="PS50404"/>
    </source>
</evidence>
<dbReference type="GO" id="GO:0006559">
    <property type="term" value="P:L-phenylalanine catabolic process"/>
    <property type="evidence" value="ECO:0007669"/>
    <property type="project" value="TreeGrafter"/>
</dbReference>